<dbReference type="AlphaFoldDB" id="A0AAD9U0B4"/>
<reference evidence="1" key="1">
    <citation type="journal article" date="2023" name="Plant J.">
        <title>Genome sequences and population genomics provide insights into the demographic history, inbreeding, and mutation load of two 'living fossil' tree species of Dipteronia.</title>
        <authorList>
            <person name="Feng Y."/>
            <person name="Comes H.P."/>
            <person name="Chen J."/>
            <person name="Zhu S."/>
            <person name="Lu R."/>
            <person name="Zhang X."/>
            <person name="Li P."/>
            <person name="Qiu J."/>
            <person name="Olsen K.M."/>
            <person name="Qiu Y."/>
        </authorList>
    </citation>
    <scope>NUCLEOTIDE SEQUENCE</scope>
    <source>
        <strain evidence="1">KIB01</strain>
    </source>
</reference>
<accession>A0AAD9U0B4</accession>
<proteinExistence type="predicted"/>
<evidence type="ECO:0000313" key="2">
    <source>
        <dbReference type="Proteomes" id="UP001280121"/>
    </source>
</evidence>
<sequence length="58" mass="6535">MLGLSTLSVCEEYQLGVSHLGWIRIQEDVFVVAIIIGRDIGIVDFSDDLIPRYVQGRK</sequence>
<protein>
    <submittedName>
        <fullName evidence="1">Uncharacterized protein</fullName>
    </submittedName>
</protein>
<comment type="caution">
    <text evidence="1">The sequence shown here is derived from an EMBL/GenBank/DDBJ whole genome shotgun (WGS) entry which is preliminary data.</text>
</comment>
<dbReference type="Proteomes" id="UP001280121">
    <property type="component" value="Unassembled WGS sequence"/>
</dbReference>
<keyword evidence="2" id="KW-1185">Reference proteome</keyword>
<evidence type="ECO:0000313" key="1">
    <source>
        <dbReference type="EMBL" id="KAK2645442.1"/>
    </source>
</evidence>
<organism evidence="1 2">
    <name type="scientific">Dipteronia dyeriana</name>
    <dbReference type="NCBI Taxonomy" id="168575"/>
    <lineage>
        <taxon>Eukaryota</taxon>
        <taxon>Viridiplantae</taxon>
        <taxon>Streptophyta</taxon>
        <taxon>Embryophyta</taxon>
        <taxon>Tracheophyta</taxon>
        <taxon>Spermatophyta</taxon>
        <taxon>Magnoliopsida</taxon>
        <taxon>eudicotyledons</taxon>
        <taxon>Gunneridae</taxon>
        <taxon>Pentapetalae</taxon>
        <taxon>rosids</taxon>
        <taxon>malvids</taxon>
        <taxon>Sapindales</taxon>
        <taxon>Sapindaceae</taxon>
        <taxon>Hippocastanoideae</taxon>
        <taxon>Acereae</taxon>
        <taxon>Dipteronia</taxon>
    </lineage>
</organism>
<name>A0AAD9U0B4_9ROSI</name>
<dbReference type="EMBL" id="JANJYI010000006">
    <property type="protein sequence ID" value="KAK2645442.1"/>
    <property type="molecule type" value="Genomic_DNA"/>
</dbReference>
<gene>
    <name evidence="1" type="ORF">Ddye_020637</name>
</gene>